<proteinExistence type="predicted"/>
<dbReference type="Proteomes" id="UP000601361">
    <property type="component" value="Unassembled WGS sequence"/>
</dbReference>
<dbReference type="Pfam" id="PF12728">
    <property type="entry name" value="HTH_17"/>
    <property type="match status" value="1"/>
</dbReference>
<protein>
    <recommendedName>
        <fullName evidence="1">Helix-turn-helix domain-containing protein</fullName>
    </recommendedName>
</protein>
<feature type="domain" description="Helix-turn-helix" evidence="1">
    <location>
        <begin position="40"/>
        <end position="83"/>
    </location>
</feature>
<gene>
    <name evidence="2" type="ORF">GCM10011378_02350</name>
</gene>
<keyword evidence="3" id="KW-1185">Reference proteome</keyword>
<name>A0ABQ1WH19_9BACT</name>
<organism evidence="2 3">
    <name type="scientific">Hymenobacter glacieicola</name>
    <dbReference type="NCBI Taxonomy" id="1562124"/>
    <lineage>
        <taxon>Bacteria</taxon>
        <taxon>Pseudomonadati</taxon>
        <taxon>Bacteroidota</taxon>
        <taxon>Cytophagia</taxon>
        <taxon>Cytophagales</taxon>
        <taxon>Hymenobacteraceae</taxon>
        <taxon>Hymenobacter</taxon>
    </lineage>
</organism>
<comment type="caution">
    <text evidence="2">The sequence shown here is derived from an EMBL/GenBank/DDBJ whole genome shotgun (WGS) entry which is preliminary data.</text>
</comment>
<sequence length="91" mass="10295">MQNPFDTIQAQLDELKQMVNRALAQNITPEPPAVGGIELAQEILRLSKPRIYALCSQRKLPVMKRGGRLSFSRTELLAWLAEGKREVKAQH</sequence>
<dbReference type="EMBL" id="BMGS01000001">
    <property type="protein sequence ID" value="GGG29219.1"/>
    <property type="molecule type" value="Genomic_DNA"/>
</dbReference>
<dbReference type="InterPro" id="IPR041657">
    <property type="entry name" value="HTH_17"/>
</dbReference>
<evidence type="ECO:0000313" key="2">
    <source>
        <dbReference type="EMBL" id="GGG29219.1"/>
    </source>
</evidence>
<dbReference type="RefSeq" id="WP_188555991.1">
    <property type="nucleotide sequence ID" value="NZ_BMGS01000001.1"/>
</dbReference>
<evidence type="ECO:0000259" key="1">
    <source>
        <dbReference type="Pfam" id="PF12728"/>
    </source>
</evidence>
<reference evidence="3" key="1">
    <citation type="journal article" date="2019" name="Int. J. Syst. Evol. Microbiol.">
        <title>The Global Catalogue of Microorganisms (GCM) 10K type strain sequencing project: providing services to taxonomists for standard genome sequencing and annotation.</title>
        <authorList>
            <consortium name="The Broad Institute Genomics Platform"/>
            <consortium name="The Broad Institute Genome Sequencing Center for Infectious Disease"/>
            <person name="Wu L."/>
            <person name="Ma J."/>
        </authorList>
    </citation>
    <scope>NUCLEOTIDE SEQUENCE [LARGE SCALE GENOMIC DNA]</scope>
    <source>
        <strain evidence="3">CGMCC 1.12990</strain>
    </source>
</reference>
<accession>A0ABQ1WH19</accession>
<evidence type="ECO:0000313" key="3">
    <source>
        <dbReference type="Proteomes" id="UP000601361"/>
    </source>
</evidence>